<feature type="domain" description="Deacetylase PdaC" evidence="3">
    <location>
        <begin position="54"/>
        <end position="157"/>
    </location>
</feature>
<feature type="chain" id="PRO_5016369999" description="DUF3298/DUF4163 domain-containing protein" evidence="1">
    <location>
        <begin position="23"/>
        <end position="268"/>
    </location>
</feature>
<accession>A0A317T5W3</accession>
<name>A0A317T5W3_9CHLB</name>
<keyword evidence="5" id="KW-1185">Reference proteome</keyword>
<dbReference type="Pfam" id="PF11738">
    <property type="entry name" value="DUF3298"/>
    <property type="match status" value="1"/>
</dbReference>
<dbReference type="Gene3D" id="3.30.565.40">
    <property type="entry name" value="Fervidobacterium nodosum Rt17-B1 like"/>
    <property type="match status" value="1"/>
</dbReference>
<dbReference type="PROSITE" id="PS51257">
    <property type="entry name" value="PROKAR_LIPOPROTEIN"/>
    <property type="match status" value="1"/>
</dbReference>
<feature type="signal peptide" evidence="1">
    <location>
        <begin position="1"/>
        <end position="22"/>
    </location>
</feature>
<evidence type="ECO:0000259" key="2">
    <source>
        <dbReference type="Pfam" id="PF11738"/>
    </source>
</evidence>
<dbReference type="AlphaFoldDB" id="A0A317T5W3"/>
<dbReference type="Gene3D" id="3.90.640.20">
    <property type="entry name" value="Heat-shock cognate protein, ATPase"/>
    <property type="match status" value="1"/>
</dbReference>
<evidence type="ECO:0000259" key="3">
    <source>
        <dbReference type="Pfam" id="PF13739"/>
    </source>
</evidence>
<organism evidence="4 5">
    <name type="scientific">Prosthecochloris marina</name>
    <dbReference type="NCBI Taxonomy" id="2017681"/>
    <lineage>
        <taxon>Bacteria</taxon>
        <taxon>Pseudomonadati</taxon>
        <taxon>Chlorobiota</taxon>
        <taxon>Chlorobiia</taxon>
        <taxon>Chlorobiales</taxon>
        <taxon>Chlorobiaceae</taxon>
        <taxon>Prosthecochloris</taxon>
    </lineage>
</organism>
<protein>
    <recommendedName>
        <fullName evidence="6">DUF3298/DUF4163 domain-containing protein</fullName>
    </recommendedName>
</protein>
<feature type="domain" description="DUF3298" evidence="2">
    <location>
        <begin position="175"/>
        <end position="254"/>
    </location>
</feature>
<evidence type="ECO:0008006" key="6">
    <source>
        <dbReference type="Google" id="ProtNLM"/>
    </source>
</evidence>
<proteinExistence type="predicted"/>
<evidence type="ECO:0000256" key="1">
    <source>
        <dbReference type="SAM" id="SignalP"/>
    </source>
</evidence>
<dbReference type="InterPro" id="IPR037126">
    <property type="entry name" value="PdaC/RsiV-like_sf"/>
</dbReference>
<evidence type="ECO:0000313" key="5">
    <source>
        <dbReference type="Proteomes" id="UP000246278"/>
    </source>
</evidence>
<dbReference type="RefSeq" id="WP_110023282.1">
    <property type="nucleotide sequence ID" value="NZ_PDNZ01000004.1"/>
</dbReference>
<dbReference type="EMBL" id="PDNZ01000004">
    <property type="protein sequence ID" value="PWW82149.1"/>
    <property type="molecule type" value="Genomic_DNA"/>
</dbReference>
<dbReference type="Pfam" id="PF13739">
    <property type="entry name" value="PdaC"/>
    <property type="match status" value="1"/>
</dbReference>
<dbReference type="InterPro" id="IPR021729">
    <property type="entry name" value="DUF3298"/>
</dbReference>
<dbReference type="Proteomes" id="UP000246278">
    <property type="component" value="Unassembled WGS sequence"/>
</dbReference>
<comment type="caution">
    <text evidence="4">The sequence shown here is derived from an EMBL/GenBank/DDBJ whole genome shotgun (WGS) entry which is preliminary data.</text>
</comment>
<sequence>MKNFSPSMYVVAIGLLLVFAAACNGNIEKDAQALGYEMKTVEKIYQADGAAGENKTSFRVSYPVFSDGEHAETFNSYLLGWIADSSAVNAAPDDSGNITIEQLADEFFAEYESVQKEFSVSWPYQFDLDGSVLLNRSGLLTVDLSYYAFTGGAHGNSYTQFFVFDAVKGTRLGLDDVFVQGFEERLNKLIDSRYREMKGLTPADRLDGEKGMLFDNVIEFNGNFALTGQGVSFFYNNYEIAPYAVGPTTIDLPYGDLENILKPQFREL</sequence>
<evidence type="ECO:0000313" key="4">
    <source>
        <dbReference type="EMBL" id="PWW82149.1"/>
    </source>
</evidence>
<gene>
    <name evidence="4" type="ORF">CR164_07390</name>
</gene>
<reference evidence="5" key="1">
    <citation type="submission" date="2017-10" db="EMBL/GenBank/DDBJ databases">
        <authorList>
            <person name="Gaisin V.A."/>
            <person name="Rysina M.S."/>
            <person name="Grouzdev D.S."/>
        </authorList>
    </citation>
    <scope>NUCLEOTIDE SEQUENCE [LARGE SCALE GENOMIC DNA]</scope>
    <source>
        <strain evidence="5">V1</strain>
    </source>
</reference>
<dbReference type="OrthoDB" id="594879at2"/>
<dbReference type="InterPro" id="IPR025303">
    <property type="entry name" value="PdaC"/>
</dbReference>
<keyword evidence="1" id="KW-0732">Signal</keyword>